<keyword evidence="1" id="KW-0732">Signal</keyword>
<feature type="signal peptide" evidence="1">
    <location>
        <begin position="1"/>
        <end position="33"/>
    </location>
</feature>
<evidence type="ECO:0000256" key="1">
    <source>
        <dbReference type="SAM" id="SignalP"/>
    </source>
</evidence>
<protein>
    <submittedName>
        <fullName evidence="2">Uncharacterized protein</fullName>
    </submittedName>
</protein>
<organism evidence="2 3">
    <name type="scientific">Candidimonas humi</name>
    <dbReference type="NCBI Taxonomy" id="683355"/>
    <lineage>
        <taxon>Bacteria</taxon>
        <taxon>Pseudomonadati</taxon>
        <taxon>Pseudomonadota</taxon>
        <taxon>Betaproteobacteria</taxon>
        <taxon>Burkholderiales</taxon>
        <taxon>Alcaligenaceae</taxon>
        <taxon>Candidimonas</taxon>
    </lineage>
</organism>
<reference evidence="3" key="1">
    <citation type="journal article" date="2019" name="Int. J. Syst. Evol. Microbiol.">
        <title>The Global Catalogue of Microorganisms (GCM) 10K type strain sequencing project: providing services to taxonomists for standard genome sequencing and annotation.</title>
        <authorList>
            <consortium name="The Broad Institute Genomics Platform"/>
            <consortium name="The Broad Institute Genome Sequencing Center for Infectious Disease"/>
            <person name="Wu L."/>
            <person name="Ma J."/>
        </authorList>
    </citation>
    <scope>NUCLEOTIDE SEQUENCE [LARGE SCALE GENOMIC DNA]</scope>
    <source>
        <strain evidence="3">LMG 24813</strain>
    </source>
</reference>
<dbReference type="Proteomes" id="UP001595848">
    <property type="component" value="Unassembled WGS sequence"/>
</dbReference>
<dbReference type="EMBL" id="JBHSBV010000010">
    <property type="protein sequence ID" value="MFC4203216.1"/>
    <property type="molecule type" value="Genomic_DNA"/>
</dbReference>
<accession>A0ABV8P240</accession>
<keyword evidence="3" id="KW-1185">Reference proteome</keyword>
<evidence type="ECO:0000313" key="3">
    <source>
        <dbReference type="Proteomes" id="UP001595848"/>
    </source>
</evidence>
<evidence type="ECO:0000313" key="2">
    <source>
        <dbReference type="EMBL" id="MFC4203216.1"/>
    </source>
</evidence>
<comment type="caution">
    <text evidence="2">The sequence shown here is derived from an EMBL/GenBank/DDBJ whole genome shotgun (WGS) entry which is preliminary data.</text>
</comment>
<sequence length="174" mass="18999">MSPVSIRANRHVWISTHAFIGAMLALASQTVSAASNDARECRASGGALLVGQVVSPPKFRHGMYKKGVELSHTHLKLQGRDGNTYDVAIDNVFATGYKPHSKKVPEPLDTIQVGDQLEACGIPFKGGIHWVHNNCGDRPTRSDPNGWLKVVRADGSTGPNLESSQTYCRLWPRR</sequence>
<feature type="chain" id="PRO_5046477551" evidence="1">
    <location>
        <begin position="34"/>
        <end position="174"/>
    </location>
</feature>
<name>A0ABV8P240_9BURK</name>
<gene>
    <name evidence="2" type="ORF">ACFOY1_19875</name>
</gene>
<proteinExistence type="predicted"/>
<dbReference type="RefSeq" id="WP_246600371.1">
    <property type="nucleotide sequence ID" value="NZ_JAHTBN010000002.1"/>
</dbReference>